<proteinExistence type="predicted"/>
<name>A0A5D2R5V1_GOSTO</name>
<evidence type="ECO:0000313" key="2">
    <source>
        <dbReference type="Proteomes" id="UP000322667"/>
    </source>
</evidence>
<accession>A0A5D2R5V1</accession>
<organism evidence="1 2">
    <name type="scientific">Gossypium tomentosum</name>
    <name type="common">Hawaiian cotton</name>
    <name type="synonym">Gossypium sandvicense</name>
    <dbReference type="NCBI Taxonomy" id="34277"/>
    <lineage>
        <taxon>Eukaryota</taxon>
        <taxon>Viridiplantae</taxon>
        <taxon>Streptophyta</taxon>
        <taxon>Embryophyta</taxon>
        <taxon>Tracheophyta</taxon>
        <taxon>Spermatophyta</taxon>
        <taxon>Magnoliopsida</taxon>
        <taxon>eudicotyledons</taxon>
        <taxon>Gunneridae</taxon>
        <taxon>Pentapetalae</taxon>
        <taxon>rosids</taxon>
        <taxon>malvids</taxon>
        <taxon>Malvales</taxon>
        <taxon>Malvaceae</taxon>
        <taxon>Malvoideae</taxon>
        <taxon>Gossypium</taxon>
    </lineage>
</organism>
<sequence length="69" mass="8005">MRAKRHLVQLSEPLTKTLDISRLTYTTMRAKRPLVQLSVFRSNFVTDPTIPLFPEGFSFYTYIPVSQEA</sequence>
<reference evidence="1 2" key="1">
    <citation type="submission" date="2019-07" db="EMBL/GenBank/DDBJ databases">
        <title>WGS assembly of Gossypium tomentosum.</title>
        <authorList>
            <person name="Chen Z.J."/>
            <person name="Sreedasyam A."/>
            <person name="Ando A."/>
            <person name="Song Q."/>
            <person name="De L."/>
            <person name="Hulse-Kemp A."/>
            <person name="Ding M."/>
            <person name="Ye W."/>
            <person name="Kirkbride R."/>
            <person name="Jenkins J."/>
            <person name="Plott C."/>
            <person name="Lovell J."/>
            <person name="Lin Y.-M."/>
            <person name="Vaughn R."/>
            <person name="Liu B."/>
            <person name="Li W."/>
            <person name="Simpson S."/>
            <person name="Scheffler B."/>
            <person name="Saski C."/>
            <person name="Grover C."/>
            <person name="Hu G."/>
            <person name="Conover J."/>
            <person name="Carlson J."/>
            <person name="Shu S."/>
            <person name="Boston L."/>
            <person name="Williams M."/>
            <person name="Peterson D."/>
            <person name="Mcgee K."/>
            <person name="Jones D."/>
            <person name="Wendel J."/>
            <person name="Stelly D."/>
            <person name="Grimwood J."/>
            <person name="Schmutz J."/>
        </authorList>
    </citation>
    <scope>NUCLEOTIDE SEQUENCE [LARGE SCALE GENOMIC DNA]</scope>
    <source>
        <strain evidence="1">7179.01</strain>
    </source>
</reference>
<evidence type="ECO:0000313" key="1">
    <source>
        <dbReference type="EMBL" id="TYI36251.1"/>
    </source>
</evidence>
<dbReference type="EMBL" id="CM017612">
    <property type="protein sequence ID" value="TYI36251.1"/>
    <property type="molecule type" value="Genomic_DNA"/>
</dbReference>
<keyword evidence="2" id="KW-1185">Reference proteome</keyword>
<dbReference type="Proteomes" id="UP000322667">
    <property type="component" value="Chromosome A03"/>
</dbReference>
<protein>
    <submittedName>
        <fullName evidence="1">Uncharacterized protein</fullName>
    </submittedName>
</protein>
<dbReference type="AlphaFoldDB" id="A0A5D2R5V1"/>
<gene>
    <name evidence="1" type="ORF">ES332_A03G129000v1</name>
</gene>